<protein>
    <submittedName>
        <fullName evidence="1">Uncharacterized protein</fullName>
    </submittedName>
</protein>
<organism evidence="1 2">
    <name type="scientific">Bacillus thuringiensis HD-771</name>
    <dbReference type="NCBI Taxonomy" id="1218175"/>
    <lineage>
        <taxon>Bacteria</taxon>
        <taxon>Bacillati</taxon>
        <taxon>Bacillota</taxon>
        <taxon>Bacilli</taxon>
        <taxon>Bacillales</taxon>
        <taxon>Bacillaceae</taxon>
        <taxon>Bacillus</taxon>
        <taxon>Bacillus cereus group</taxon>
    </lineage>
</organism>
<proteinExistence type="predicted"/>
<dbReference type="EMBL" id="CP003757">
    <property type="protein sequence ID" value="AFQ20051.1"/>
    <property type="molecule type" value="Genomic_DNA"/>
</dbReference>
<evidence type="ECO:0000313" key="1">
    <source>
        <dbReference type="EMBL" id="AFQ20051.1"/>
    </source>
</evidence>
<sequence>MKKILSLITSVALAGGFLLTPVDKKEQTKQVVKEAQTQITLYSEMGPGTGV</sequence>
<geneLocation type="plasmid" evidence="1 2">
    <name>p05</name>
</geneLocation>
<name>A0A9W3JPF2_BACTU</name>
<reference evidence="1 2" key="1">
    <citation type="submission" date="2012-08" db="EMBL/GenBank/DDBJ databases">
        <authorList>
            <person name="Doggett N."/>
            <person name="Teshima H."/>
            <person name="Bruce D."/>
            <person name="Detter J.C."/>
            <person name="Johnson S.L."/>
            <person name="Han C."/>
        </authorList>
    </citation>
    <scope>NUCLEOTIDE SEQUENCE [LARGE SCALE GENOMIC DNA]</scope>
    <source>
        <strain evidence="1 2">HD-771</strain>
        <plasmid evidence="1 2">p05</plasmid>
    </source>
</reference>
<accession>A0A9W3JPF2</accession>
<dbReference type="AlphaFoldDB" id="A0A9W3JPF2"/>
<gene>
    <name evidence="1" type="ORF">BTG_33608</name>
</gene>
<evidence type="ECO:0000313" key="2">
    <source>
        <dbReference type="Proteomes" id="UP000005259"/>
    </source>
</evidence>
<dbReference type="Proteomes" id="UP000005259">
    <property type="component" value="Plasmid p05"/>
</dbReference>
<dbReference type="KEGG" id="bti:BTG_33608"/>
<dbReference type="RefSeq" id="WP_000722887.1">
    <property type="nucleotide sequence ID" value="NC_018502.1"/>
</dbReference>
<keyword evidence="1" id="KW-0614">Plasmid</keyword>